<evidence type="ECO:0000313" key="2">
    <source>
        <dbReference type="Proteomes" id="UP000794436"/>
    </source>
</evidence>
<evidence type="ECO:0000313" key="1">
    <source>
        <dbReference type="EMBL" id="TMW61572.1"/>
    </source>
</evidence>
<proteinExistence type="predicted"/>
<dbReference type="OrthoDB" id="98688at2759"/>
<keyword evidence="2" id="KW-1185">Reference proteome</keyword>
<reference evidence="1" key="1">
    <citation type="submission" date="2019-03" db="EMBL/GenBank/DDBJ databases">
        <title>Long read genome sequence of the mycoparasitic Pythium oligandrum ATCC 38472 isolated from sugarbeet rhizosphere.</title>
        <authorList>
            <person name="Gaulin E."/>
        </authorList>
    </citation>
    <scope>NUCLEOTIDE SEQUENCE</scope>
    <source>
        <strain evidence="1">ATCC 38472_TT</strain>
    </source>
</reference>
<dbReference type="Proteomes" id="UP000794436">
    <property type="component" value="Unassembled WGS sequence"/>
</dbReference>
<dbReference type="AlphaFoldDB" id="A0A8K1CG68"/>
<gene>
    <name evidence="1" type="ORF">Poli38472_012763</name>
</gene>
<dbReference type="EMBL" id="SPLM01000076">
    <property type="protein sequence ID" value="TMW61572.1"/>
    <property type="molecule type" value="Genomic_DNA"/>
</dbReference>
<name>A0A8K1CG68_PYTOL</name>
<sequence>MVSAEVRRLIQALENVKWEKVQDSLQRHKPVVVCSATAQAWSDFVGCELEPVAPRFLEFEKEKLHISELPASQQHAQMISSPERFTIRQVREWMACDRSTSFPGLLPHTPDLSFGPDALLPFATPSDPRVLYRRDVQTLKVEIGHYQQWGLEAPRLDGKAAEWWRFPCVEYILCDKVNDAMDNCTFKLYDRQSSRDFEFLSSEMPVVEGAILRLNAHRLLAYSPNQELPLGFPDPVVIDLFAVLKHACHALFGHLGLRR</sequence>
<comment type="caution">
    <text evidence="1">The sequence shown here is derived from an EMBL/GenBank/DDBJ whole genome shotgun (WGS) entry which is preliminary data.</text>
</comment>
<protein>
    <submittedName>
        <fullName evidence="1">Uncharacterized protein</fullName>
    </submittedName>
</protein>
<accession>A0A8K1CG68</accession>
<organism evidence="1 2">
    <name type="scientific">Pythium oligandrum</name>
    <name type="common">Mycoparasitic fungus</name>
    <dbReference type="NCBI Taxonomy" id="41045"/>
    <lineage>
        <taxon>Eukaryota</taxon>
        <taxon>Sar</taxon>
        <taxon>Stramenopiles</taxon>
        <taxon>Oomycota</taxon>
        <taxon>Peronosporomycetes</taxon>
        <taxon>Pythiales</taxon>
        <taxon>Pythiaceae</taxon>
        <taxon>Pythium</taxon>
    </lineage>
</organism>